<proteinExistence type="predicted"/>
<protein>
    <submittedName>
        <fullName evidence="1">VOC domain-containing protein</fullName>
    </submittedName>
</protein>
<accession>A0ACC0QD69</accession>
<sequence length="148" mass="16309">MSKSRAVVKALDHLVLTCTDVGATANWYAKHLGMKVETFRPPSDPTVARTALKFGIQKINLHQKGKEFEPKAKTALPGTADLCFVVDDSVNLDDLLKNFGNEGIEVLEGRRIVARTGAQGPIQSLYVRDPDENLIELSSYANREIDQV</sequence>
<gene>
    <name evidence="1" type="ORF">NCS57_01418000</name>
</gene>
<evidence type="ECO:0000313" key="1">
    <source>
        <dbReference type="EMBL" id="KAI8650831.1"/>
    </source>
</evidence>
<evidence type="ECO:0000313" key="2">
    <source>
        <dbReference type="Proteomes" id="UP001065298"/>
    </source>
</evidence>
<dbReference type="Proteomes" id="UP001065298">
    <property type="component" value="Chromosome 12"/>
</dbReference>
<organism evidence="1 2">
    <name type="scientific">Fusarium keratoplasticum</name>
    <dbReference type="NCBI Taxonomy" id="1328300"/>
    <lineage>
        <taxon>Eukaryota</taxon>
        <taxon>Fungi</taxon>
        <taxon>Dikarya</taxon>
        <taxon>Ascomycota</taxon>
        <taxon>Pezizomycotina</taxon>
        <taxon>Sordariomycetes</taxon>
        <taxon>Hypocreomycetidae</taxon>
        <taxon>Hypocreales</taxon>
        <taxon>Nectriaceae</taxon>
        <taxon>Fusarium</taxon>
        <taxon>Fusarium solani species complex</taxon>
    </lineage>
</organism>
<reference evidence="1" key="1">
    <citation type="submission" date="2022-06" db="EMBL/GenBank/DDBJ databases">
        <title>Fusarium solani species complex genomes reveal bases of compartmentalisation and animal pathogenesis.</title>
        <authorList>
            <person name="Tsai I.J."/>
        </authorList>
    </citation>
    <scope>NUCLEOTIDE SEQUENCE</scope>
    <source>
        <strain evidence="1">Fu6.1</strain>
    </source>
</reference>
<dbReference type="EMBL" id="CM046514">
    <property type="protein sequence ID" value="KAI8650831.1"/>
    <property type="molecule type" value="Genomic_DNA"/>
</dbReference>
<keyword evidence="2" id="KW-1185">Reference proteome</keyword>
<name>A0ACC0QD69_9HYPO</name>
<comment type="caution">
    <text evidence="1">The sequence shown here is derived from an EMBL/GenBank/DDBJ whole genome shotgun (WGS) entry which is preliminary data.</text>
</comment>